<dbReference type="GO" id="GO:0020037">
    <property type="term" value="F:heme binding"/>
    <property type="evidence" value="ECO:0007669"/>
    <property type="project" value="InterPro"/>
</dbReference>
<protein>
    <submittedName>
        <fullName evidence="3">Cytochrome C assembly protein</fullName>
    </submittedName>
</protein>
<evidence type="ECO:0000313" key="4">
    <source>
        <dbReference type="Proteomes" id="UP000020766"/>
    </source>
</evidence>
<accession>A0A014P3S4</accession>
<keyword evidence="4" id="KW-1185">Reference proteome</keyword>
<feature type="transmembrane region" description="Helical" evidence="1">
    <location>
        <begin position="130"/>
        <end position="154"/>
    </location>
</feature>
<dbReference type="STRING" id="225991.MA05_05430"/>
<feature type="transmembrane region" description="Helical" evidence="1">
    <location>
        <begin position="71"/>
        <end position="91"/>
    </location>
</feature>
<feature type="transmembrane region" description="Helical" evidence="1">
    <location>
        <begin position="98"/>
        <end position="118"/>
    </location>
</feature>
<dbReference type="PANTHER" id="PTHR38034:SF1">
    <property type="entry name" value="INNER MEMBRANE PROTEIN YPJD"/>
    <property type="match status" value="1"/>
</dbReference>
<dbReference type="EMBL" id="JBOK01000005">
    <property type="protein sequence ID" value="EXU80795.1"/>
    <property type="molecule type" value="Genomic_DNA"/>
</dbReference>
<dbReference type="InterPro" id="IPR002541">
    <property type="entry name" value="Cyt_c_assembly"/>
</dbReference>
<dbReference type="PATRIC" id="fig|1457173.3.peg.1134"/>
<dbReference type="Pfam" id="PF01578">
    <property type="entry name" value="Cytochrom_C_asm"/>
    <property type="match status" value="1"/>
</dbReference>
<keyword evidence="1" id="KW-0812">Transmembrane</keyword>
<dbReference type="AlphaFoldDB" id="A0A014P3S4"/>
<comment type="caution">
    <text evidence="3">The sequence shown here is derived from an EMBL/GenBank/DDBJ whole genome shotgun (WGS) entry which is preliminary data.</text>
</comment>
<organism evidence="3 4">
    <name type="scientific">Comamonas aquatica DA1877</name>
    <dbReference type="NCBI Taxonomy" id="1457173"/>
    <lineage>
        <taxon>Bacteria</taxon>
        <taxon>Pseudomonadati</taxon>
        <taxon>Pseudomonadota</taxon>
        <taxon>Betaproteobacteria</taxon>
        <taxon>Burkholderiales</taxon>
        <taxon>Comamonadaceae</taxon>
        <taxon>Comamonas</taxon>
    </lineage>
</organism>
<gene>
    <name evidence="3" type="ORF">AX13_14240</name>
</gene>
<keyword evidence="1" id="KW-0472">Membrane</keyword>
<dbReference type="GO" id="GO:0017004">
    <property type="term" value="P:cytochrome complex assembly"/>
    <property type="evidence" value="ECO:0007669"/>
    <property type="project" value="InterPro"/>
</dbReference>
<evidence type="ECO:0000313" key="3">
    <source>
        <dbReference type="EMBL" id="EXU80795.1"/>
    </source>
</evidence>
<dbReference type="Proteomes" id="UP000020766">
    <property type="component" value="Unassembled WGS sequence"/>
</dbReference>
<dbReference type="PANTHER" id="PTHR38034">
    <property type="entry name" value="INNER MEMBRANE PROTEIN YPJD"/>
    <property type="match status" value="1"/>
</dbReference>
<feature type="transmembrane region" description="Helical" evidence="1">
    <location>
        <begin position="244"/>
        <end position="266"/>
    </location>
</feature>
<sequence>MIAGMESSTHFFTASPPWVMALAAAAIAAYLVPALGARRLADGPTRLAMRAAWVLHLLTVAAGLMTSPARFGFAPALSMTAWLMLTVYAIEQQLYPKLRAVGVLSVLGALAVLLAQIFPGKPMAVHASAWLPLHLALGIASYGLSAAAVVHAGLMSRAERRMRSASNDESGMPLLMLERLTFRFVAAGFVLLSATLLAGLLFGESLYGRAWVWDHKTIFSLLAWMAFALLLVGRSRFGWRGRHAVHLIYAGAALLLLAYAGSRFVLEVVMLGHGS</sequence>
<dbReference type="InterPro" id="IPR052372">
    <property type="entry name" value="YpjD/HemX"/>
</dbReference>
<feature type="transmembrane region" description="Helical" evidence="1">
    <location>
        <begin position="18"/>
        <end position="35"/>
    </location>
</feature>
<proteinExistence type="predicted"/>
<name>A0A014P3S4_9BURK</name>
<evidence type="ECO:0000256" key="1">
    <source>
        <dbReference type="SAM" id="Phobius"/>
    </source>
</evidence>
<feature type="transmembrane region" description="Helical" evidence="1">
    <location>
        <begin position="47"/>
        <end position="65"/>
    </location>
</feature>
<evidence type="ECO:0000259" key="2">
    <source>
        <dbReference type="Pfam" id="PF01578"/>
    </source>
</evidence>
<reference evidence="3 4" key="1">
    <citation type="submission" date="2014-01" db="EMBL/GenBank/DDBJ databases">
        <title>Interspecies Systems Biology Uncovers Metabolites Affecting C. elegans Gene Expression and Life History Traits.</title>
        <authorList>
            <person name="Watson E."/>
            <person name="Macneil L.T."/>
            <person name="Ritter A.D."/>
            <person name="Yilmaz L.S."/>
            <person name="Rosebrock A.P."/>
            <person name="Caudy A.A."/>
            <person name="Walhout A.J."/>
        </authorList>
    </citation>
    <scope>NUCLEOTIDE SEQUENCE [LARGE SCALE GENOMIC DNA]</scope>
    <source>
        <strain evidence="3 4">DA1877</strain>
    </source>
</reference>
<feature type="transmembrane region" description="Helical" evidence="1">
    <location>
        <begin position="215"/>
        <end position="232"/>
    </location>
</feature>
<feature type="domain" description="Cytochrome c assembly protein" evidence="2">
    <location>
        <begin position="51"/>
        <end position="268"/>
    </location>
</feature>
<keyword evidence="1" id="KW-1133">Transmembrane helix</keyword>
<feature type="transmembrane region" description="Helical" evidence="1">
    <location>
        <begin position="180"/>
        <end position="203"/>
    </location>
</feature>